<dbReference type="Gene3D" id="3.20.20.120">
    <property type="entry name" value="Enolase-like C-terminal domain"/>
    <property type="match status" value="1"/>
</dbReference>
<keyword evidence="2" id="KW-0479">Metal-binding</keyword>
<dbReference type="AlphaFoldDB" id="A0A381WBJ9"/>
<dbReference type="GO" id="GO:0000287">
    <property type="term" value="F:magnesium ion binding"/>
    <property type="evidence" value="ECO:0007669"/>
    <property type="project" value="TreeGrafter"/>
</dbReference>
<reference evidence="5" key="1">
    <citation type="submission" date="2018-05" db="EMBL/GenBank/DDBJ databases">
        <authorList>
            <person name="Lanie J.A."/>
            <person name="Ng W.-L."/>
            <person name="Kazmierczak K.M."/>
            <person name="Andrzejewski T.M."/>
            <person name="Davidsen T.M."/>
            <person name="Wayne K.J."/>
            <person name="Tettelin H."/>
            <person name="Glass J.I."/>
            <person name="Rusch D."/>
            <person name="Podicherti R."/>
            <person name="Tsui H.-C.T."/>
            <person name="Winkler M.E."/>
        </authorList>
    </citation>
    <scope>NUCLEOTIDE SEQUENCE</scope>
</reference>
<feature type="domain" description="Mandelate racemase/muconate lactonizing enzyme C-terminal" evidence="4">
    <location>
        <begin position="148"/>
        <end position="251"/>
    </location>
</feature>
<dbReference type="GO" id="GO:0016052">
    <property type="term" value="P:carbohydrate catabolic process"/>
    <property type="evidence" value="ECO:0007669"/>
    <property type="project" value="TreeGrafter"/>
</dbReference>
<dbReference type="Pfam" id="PF13378">
    <property type="entry name" value="MR_MLE_C"/>
    <property type="match status" value="1"/>
</dbReference>
<dbReference type="InterPro" id="IPR046945">
    <property type="entry name" value="RHMD-like"/>
</dbReference>
<protein>
    <recommendedName>
        <fullName evidence="4">Mandelate racemase/muconate lactonizing enzyme C-terminal domain-containing protein</fullName>
    </recommendedName>
</protein>
<evidence type="ECO:0000313" key="5">
    <source>
        <dbReference type="EMBL" id="SVA49885.1"/>
    </source>
</evidence>
<sequence length="382" mass="42319">MGTPYNLEVGPVPPSDERGAMKITDITNTPLTTGKGLLRVLTDAGVEGWAEAPGRNGKVFNAYLETAIKPALLGEDPRTIHRHWDTLALGREERMYKLPGWVVGTVDVALWDLLGKETGLPVYTLMGGAARTSVPLYWSTGSGWRMQPQEMLQLVKEGWSMGFRAFKIRMDWRGWRQDADPNKDFQLFEAVREFLPADVYLGFDANNGYSVSTAIQQGRRFEALGIDHFEEPIPHNDLTGLRQVSDALDVAVSAGEQDAFRWWFQQLIDLGNPDILQPDILNAGGPTEVKRIYDMATTLDKPVMPHSPQAGINSMASLHAYVTVQNATRPHEFSTEFSGPLDDVAELYGDGVIPKDGCMELSDRPGLGIELNETAVARLTYK</sequence>
<dbReference type="Gene3D" id="3.30.390.10">
    <property type="entry name" value="Enolase-like, N-terminal domain"/>
    <property type="match status" value="1"/>
</dbReference>
<accession>A0A381WBJ9</accession>
<evidence type="ECO:0000259" key="4">
    <source>
        <dbReference type="SMART" id="SM00922"/>
    </source>
</evidence>
<dbReference type="InterPro" id="IPR013341">
    <property type="entry name" value="Mandelate_racemase_N_dom"/>
</dbReference>
<evidence type="ECO:0000256" key="2">
    <source>
        <dbReference type="ARBA" id="ARBA00022723"/>
    </source>
</evidence>
<organism evidence="5">
    <name type="scientific">marine metagenome</name>
    <dbReference type="NCBI Taxonomy" id="408172"/>
    <lineage>
        <taxon>unclassified sequences</taxon>
        <taxon>metagenomes</taxon>
        <taxon>ecological metagenomes</taxon>
    </lineage>
</organism>
<dbReference type="InterPro" id="IPR029017">
    <property type="entry name" value="Enolase-like_N"/>
</dbReference>
<dbReference type="CDD" id="cd03316">
    <property type="entry name" value="MR_like"/>
    <property type="match status" value="1"/>
</dbReference>
<dbReference type="Pfam" id="PF02746">
    <property type="entry name" value="MR_MLE_N"/>
    <property type="match status" value="1"/>
</dbReference>
<dbReference type="SMART" id="SM00922">
    <property type="entry name" value="MR_MLE"/>
    <property type="match status" value="1"/>
</dbReference>
<dbReference type="InterPro" id="IPR029065">
    <property type="entry name" value="Enolase_C-like"/>
</dbReference>
<dbReference type="SUPFAM" id="SSF54826">
    <property type="entry name" value="Enolase N-terminal domain-like"/>
    <property type="match status" value="1"/>
</dbReference>
<evidence type="ECO:0000256" key="3">
    <source>
        <dbReference type="ARBA" id="ARBA00022842"/>
    </source>
</evidence>
<dbReference type="SFLD" id="SFLDG00179">
    <property type="entry name" value="mandelate_racemase"/>
    <property type="match status" value="1"/>
</dbReference>
<evidence type="ECO:0000256" key="1">
    <source>
        <dbReference type="ARBA" id="ARBA00001946"/>
    </source>
</evidence>
<dbReference type="PANTHER" id="PTHR13794">
    <property type="entry name" value="ENOLASE SUPERFAMILY, MANDELATE RACEMASE"/>
    <property type="match status" value="1"/>
</dbReference>
<proteinExistence type="predicted"/>
<dbReference type="InterPro" id="IPR036849">
    <property type="entry name" value="Enolase-like_C_sf"/>
</dbReference>
<dbReference type="SUPFAM" id="SSF51604">
    <property type="entry name" value="Enolase C-terminal domain-like"/>
    <property type="match status" value="1"/>
</dbReference>
<dbReference type="GO" id="GO:0016836">
    <property type="term" value="F:hydro-lyase activity"/>
    <property type="evidence" value="ECO:0007669"/>
    <property type="project" value="TreeGrafter"/>
</dbReference>
<gene>
    <name evidence="5" type="ORF">METZ01_LOCUS102739</name>
</gene>
<dbReference type="EMBL" id="UINC01011290">
    <property type="protein sequence ID" value="SVA49885.1"/>
    <property type="molecule type" value="Genomic_DNA"/>
</dbReference>
<dbReference type="SFLD" id="SFLDS00001">
    <property type="entry name" value="Enolase"/>
    <property type="match status" value="1"/>
</dbReference>
<keyword evidence="3" id="KW-0460">Magnesium</keyword>
<comment type="cofactor">
    <cofactor evidence="1">
        <name>Mg(2+)</name>
        <dbReference type="ChEBI" id="CHEBI:18420"/>
    </cofactor>
</comment>
<name>A0A381WBJ9_9ZZZZ</name>
<dbReference type="PANTHER" id="PTHR13794:SF58">
    <property type="entry name" value="MITOCHONDRIAL ENOLASE SUPERFAMILY MEMBER 1"/>
    <property type="match status" value="1"/>
</dbReference>
<dbReference type="InterPro" id="IPR013342">
    <property type="entry name" value="Mandelate_racemase_C"/>
</dbReference>